<proteinExistence type="predicted"/>
<dbReference type="Proteomes" id="UP000756921">
    <property type="component" value="Unassembled WGS sequence"/>
</dbReference>
<name>A0A9P6GGB5_9PLEO</name>
<keyword evidence="2" id="KW-1185">Reference proteome</keyword>
<reference evidence="1" key="1">
    <citation type="journal article" date="2020" name="Mol. Plant Microbe Interact.">
        <title>Genome Sequence of the Biocontrol Agent Coniothyrium minitans strain Conio (IMI 134523).</title>
        <authorList>
            <person name="Patel D."/>
            <person name="Shittu T.A."/>
            <person name="Baroncelli R."/>
            <person name="Muthumeenakshi S."/>
            <person name="Osborne T.H."/>
            <person name="Janganan T.K."/>
            <person name="Sreenivasaprasad S."/>
        </authorList>
    </citation>
    <scope>NUCLEOTIDE SEQUENCE</scope>
    <source>
        <strain evidence="1">Conio</strain>
    </source>
</reference>
<dbReference type="EMBL" id="WJXW01000008">
    <property type="protein sequence ID" value="KAF9733880.1"/>
    <property type="molecule type" value="Genomic_DNA"/>
</dbReference>
<accession>A0A9P6GGB5</accession>
<gene>
    <name evidence="1" type="ORF">PMIN01_08223</name>
</gene>
<dbReference type="Pfam" id="PF12013">
    <property type="entry name" value="OrsD"/>
    <property type="match status" value="1"/>
</dbReference>
<dbReference type="OrthoDB" id="3690291at2759"/>
<sequence>MDQFHTTFEYLAAHRIAVCKRHEQGIVKFQLEGHLNKQHQEYIWATRQKIIQAVQEETSLQQWAVTQEEVVYPSPDTAPLPHLPVYHDGLQCSACPYINRSTERIREHCREEHRQSGTPIYARTDSSRFAGATNHNYL</sequence>
<evidence type="ECO:0000313" key="1">
    <source>
        <dbReference type="EMBL" id="KAF9733880.1"/>
    </source>
</evidence>
<dbReference type="AlphaFoldDB" id="A0A9P6GGB5"/>
<protein>
    <submittedName>
        <fullName evidence="1">Uncharacterized protein</fullName>
    </submittedName>
</protein>
<dbReference type="InterPro" id="IPR022698">
    <property type="entry name" value="OrsD"/>
</dbReference>
<evidence type="ECO:0000313" key="2">
    <source>
        <dbReference type="Proteomes" id="UP000756921"/>
    </source>
</evidence>
<organism evidence="1 2">
    <name type="scientific">Paraphaeosphaeria minitans</name>
    <dbReference type="NCBI Taxonomy" id="565426"/>
    <lineage>
        <taxon>Eukaryota</taxon>
        <taxon>Fungi</taxon>
        <taxon>Dikarya</taxon>
        <taxon>Ascomycota</taxon>
        <taxon>Pezizomycotina</taxon>
        <taxon>Dothideomycetes</taxon>
        <taxon>Pleosporomycetidae</taxon>
        <taxon>Pleosporales</taxon>
        <taxon>Massarineae</taxon>
        <taxon>Didymosphaeriaceae</taxon>
        <taxon>Paraphaeosphaeria</taxon>
    </lineage>
</organism>
<comment type="caution">
    <text evidence="1">The sequence shown here is derived from an EMBL/GenBank/DDBJ whole genome shotgun (WGS) entry which is preliminary data.</text>
</comment>